<dbReference type="Pfam" id="PF13280">
    <property type="entry name" value="WYL"/>
    <property type="match status" value="1"/>
</dbReference>
<dbReference type="Pfam" id="PF08279">
    <property type="entry name" value="HTH_11"/>
    <property type="match status" value="1"/>
</dbReference>
<dbReference type="InterPro" id="IPR026881">
    <property type="entry name" value="WYL_dom"/>
</dbReference>
<dbReference type="AlphaFoldDB" id="A0A438ALQ8"/>
<evidence type="ECO:0000313" key="5">
    <source>
        <dbReference type="Proteomes" id="UP000285908"/>
    </source>
</evidence>
<dbReference type="EMBL" id="RQXX01000001">
    <property type="protein sequence ID" value="RVV99783.1"/>
    <property type="molecule type" value="Genomic_DNA"/>
</dbReference>
<evidence type="ECO:0000259" key="3">
    <source>
        <dbReference type="PROSITE" id="PS51000"/>
    </source>
</evidence>
<dbReference type="GO" id="GO:0003700">
    <property type="term" value="F:DNA-binding transcription factor activity"/>
    <property type="evidence" value="ECO:0007669"/>
    <property type="project" value="InterPro"/>
</dbReference>
<dbReference type="PROSITE" id="PS51000">
    <property type="entry name" value="HTH_DEOR_2"/>
    <property type="match status" value="1"/>
</dbReference>
<dbReference type="PROSITE" id="PS52050">
    <property type="entry name" value="WYL"/>
    <property type="match status" value="1"/>
</dbReference>
<evidence type="ECO:0000256" key="2">
    <source>
        <dbReference type="ARBA" id="ARBA00023163"/>
    </source>
</evidence>
<dbReference type="InterPro" id="IPR001034">
    <property type="entry name" value="DeoR_HTH"/>
</dbReference>
<proteinExistence type="predicted"/>
<feature type="domain" description="HTH deoR-type" evidence="3">
    <location>
        <begin position="3"/>
        <end position="58"/>
    </location>
</feature>
<accession>A0A438ALQ8</accession>
<dbReference type="InterPro" id="IPR036390">
    <property type="entry name" value="WH_DNA-bd_sf"/>
</dbReference>
<dbReference type="SUPFAM" id="SSF46785">
    <property type="entry name" value="Winged helix' DNA-binding domain"/>
    <property type="match status" value="1"/>
</dbReference>
<dbReference type="PANTHER" id="PTHR34580">
    <property type="match status" value="1"/>
</dbReference>
<dbReference type="InterPro" id="IPR013196">
    <property type="entry name" value="HTH_11"/>
</dbReference>
<keyword evidence="5" id="KW-1185">Reference proteome</keyword>
<dbReference type="RefSeq" id="WP_127905224.1">
    <property type="nucleotide sequence ID" value="NZ_RQXX01000001.1"/>
</dbReference>
<dbReference type="Gene3D" id="1.10.10.10">
    <property type="entry name" value="Winged helix-like DNA-binding domain superfamily/Winged helix DNA-binding domain"/>
    <property type="match status" value="1"/>
</dbReference>
<evidence type="ECO:0000313" key="4">
    <source>
        <dbReference type="EMBL" id="RVV99783.1"/>
    </source>
</evidence>
<protein>
    <submittedName>
        <fullName evidence="4">YafY family transcriptional regulator</fullName>
    </submittedName>
</protein>
<keyword evidence="2" id="KW-0804">Transcription</keyword>
<dbReference type="InterPro" id="IPR036388">
    <property type="entry name" value="WH-like_DNA-bd_sf"/>
</dbReference>
<gene>
    <name evidence="4" type="ORF">EKE94_03675</name>
</gene>
<reference evidence="4 5" key="1">
    <citation type="submission" date="2018-11" db="EMBL/GenBank/DDBJ databases">
        <title>Mesobaculum littorinae gen. nov., sp. nov., isolated from Littorina scabra that represents a novel genus of the order Rhodobacteraceae.</title>
        <authorList>
            <person name="Li F."/>
        </authorList>
    </citation>
    <scope>NUCLEOTIDE SEQUENCE [LARGE SCALE GENOMIC DNA]</scope>
    <source>
        <strain evidence="4 5">M0103</strain>
    </source>
</reference>
<dbReference type="InterPro" id="IPR051534">
    <property type="entry name" value="CBASS_pafABC_assoc_protein"/>
</dbReference>
<name>A0A438ALQ8_9RHOB</name>
<evidence type="ECO:0000256" key="1">
    <source>
        <dbReference type="ARBA" id="ARBA00023015"/>
    </source>
</evidence>
<sequence length="225" mass="25072">MRRSDRLLDLVQVLRDGRRHRAHDMARRLGVSTRTIYRDMDTLMQSGVPVEGSRGVGYTLTAPVTLPPLNLSMDELEALHLGLAIVSDAGEPGMAEAAETLARKIGAVLPEERRTDAQGWSFATYPFADAALGFRYMPPIRRAIRSRQKLRLELPEGARVLRPLKLDYWGRVWTVTGWDEGARDFATLRVDRISALRVLPGLFVDEAGKTLADLARRAGPDPTQT</sequence>
<dbReference type="PANTHER" id="PTHR34580:SF3">
    <property type="entry name" value="PROTEIN PAFB"/>
    <property type="match status" value="1"/>
</dbReference>
<dbReference type="OrthoDB" id="9807255at2"/>
<comment type="caution">
    <text evidence="4">The sequence shown here is derived from an EMBL/GenBank/DDBJ whole genome shotgun (WGS) entry which is preliminary data.</text>
</comment>
<dbReference type="Proteomes" id="UP000285908">
    <property type="component" value="Unassembled WGS sequence"/>
</dbReference>
<keyword evidence="1" id="KW-0805">Transcription regulation</keyword>
<organism evidence="4 5">
    <name type="scientific">Mesobaculum littorinae</name>
    <dbReference type="NCBI Taxonomy" id="2486419"/>
    <lineage>
        <taxon>Bacteria</taxon>
        <taxon>Pseudomonadati</taxon>
        <taxon>Pseudomonadota</taxon>
        <taxon>Alphaproteobacteria</taxon>
        <taxon>Rhodobacterales</taxon>
        <taxon>Roseobacteraceae</taxon>
        <taxon>Mesobaculum</taxon>
    </lineage>
</organism>